<reference evidence="7" key="1">
    <citation type="submission" date="2022-11" db="EMBL/GenBank/DDBJ databases">
        <title>Genome Sequence of Cubamyces cubensis.</title>
        <authorList>
            <person name="Buettner E."/>
        </authorList>
    </citation>
    <scope>NUCLEOTIDE SEQUENCE</scope>
    <source>
        <strain evidence="7">MPL-01</strain>
    </source>
</reference>
<feature type="region of interest" description="Disordered" evidence="4">
    <location>
        <begin position="37"/>
        <end position="78"/>
    </location>
</feature>
<feature type="transmembrane region" description="Helical" evidence="5">
    <location>
        <begin position="123"/>
        <end position="142"/>
    </location>
</feature>
<gene>
    <name evidence="7" type="ORF">ONZ51_g13237</name>
</gene>
<dbReference type="EMBL" id="JAPEVG010001060">
    <property type="protein sequence ID" value="KAJ8454076.1"/>
    <property type="molecule type" value="Genomic_DNA"/>
</dbReference>
<sequence length="502" mass="53943">METGHYATLVQLRARQPLLAHSLHDARINLPPARWRSLTTRRSRSPPDGVPGLRERPSEEPPRLDAHNAGADDTSVHATGTSKPVVMRQIITEPYIKRCECKPGRTQRVHYLEHTALTLVRQAALLMAIFWTLVFAYAVVILCTNALPTESIVTLDRASIIGMTDGGMTQFLGIPFAQPPVGKFRLQLPQPLEPYTGVINATTYGYQCMQPEIVPPTIPAYLPPAVHEFFGSISSPAVPQNEDCLTVNVILPAGTNPNAKLPVAAWIYGGGYATGSNAAMPGEAVVSRSMALGQPVVYVSMNYRVGAFGFLGGREVMEAGIGNLGLQDQRAALRWIQEYISNFGGDPTKVTIWGESAGSQSVAFHMVTNGGDNEGLFRAAWMESGTVQPAADITSLQPTFDAIASAVGCTLGSARVLDCLRAAPADAIKTAMDEQSAVFGYTGLSVPWSPRVDGVFFKHDSARLLLYGQVADVPVVVGDCEDEGTLFSIPSLNITYVPAAHI</sequence>
<evidence type="ECO:0000256" key="2">
    <source>
        <dbReference type="ARBA" id="ARBA00022801"/>
    </source>
</evidence>
<keyword evidence="5" id="KW-0472">Membrane</keyword>
<evidence type="ECO:0000256" key="3">
    <source>
        <dbReference type="RuleBase" id="RU361235"/>
    </source>
</evidence>
<evidence type="ECO:0000256" key="1">
    <source>
        <dbReference type="ARBA" id="ARBA00005964"/>
    </source>
</evidence>
<protein>
    <recommendedName>
        <fullName evidence="3">Carboxylic ester hydrolase</fullName>
        <ecNumber evidence="3">3.1.1.-</ecNumber>
    </recommendedName>
</protein>
<evidence type="ECO:0000313" key="7">
    <source>
        <dbReference type="EMBL" id="KAJ8454076.1"/>
    </source>
</evidence>
<evidence type="ECO:0000313" key="8">
    <source>
        <dbReference type="Proteomes" id="UP001215151"/>
    </source>
</evidence>
<dbReference type="InterPro" id="IPR019819">
    <property type="entry name" value="Carboxylesterase_B_CS"/>
</dbReference>
<name>A0AAD7TF51_9APHY</name>
<keyword evidence="5" id="KW-1133">Transmembrane helix</keyword>
<evidence type="ECO:0000256" key="4">
    <source>
        <dbReference type="SAM" id="MobiDB-lite"/>
    </source>
</evidence>
<dbReference type="Proteomes" id="UP001215151">
    <property type="component" value="Unassembled WGS sequence"/>
</dbReference>
<dbReference type="InterPro" id="IPR019826">
    <property type="entry name" value="Carboxylesterase_B_AS"/>
</dbReference>
<proteinExistence type="inferred from homology"/>
<comment type="similarity">
    <text evidence="1 3">Belongs to the type-B carboxylesterase/lipase family.</text>
</comment>
<dbReference type="SUPFAM" id="SSF53474">
    <property type="entry name" value="alpha/beta-Hydrolases"/>
    <property type="match status" value="1"/>
</dbReference>
<feature type="domain" description="Carboxylesterase type B" evidence="6">
    <location>
        <begin position="155"/>
        <end position="488"/>
    </location>
</feature>
<dbReference type="PANTHER" id="PTHR11559">
    <property type="entry name" value="CARBOXYLESTERASE"/>
    <property type="match status" value="1"/>
</dbReference>
<dbReference type="InterPro" id="IPR029058">
    <property type="entry name" value="AB_hydrolase_fold"/>
</dbReference>
<dbReference type="InterPro" id="IPR050309">
    <property type="entry name" value="Type-B_Carboxylest/Lipase"/>
</dbReference>
<dbReference type="PROSITE" id="PS00122">
    <property type="entry name" value="CARBOXYLESTERASE_B_1"/>
    <property type="match status" value="1"/>
</dbReference>
<accession>A0AAD7TF51</accession>
<dbReference type="Gene3D" id="3.40.50.1820">
    <property type="entry name" value="alpha/beta hydrolase"/>
    <property type="match status" value="1"/>
</dbReference>
<comment type="caution">
    <text evidence="7">The sequence shown here is derived from an EMBL/GenBank/DDBJ whole genome shotgun (WGS) entry which is preliminary data.</text>
</comment>
<keyword evidence="2 3" id="KW-0378">Hydrolase</keyword>
<dbReference type="AlphaFoldDB" id="A0AAD7TF51"/>
<dbReference type="GO" id="GO:0016787">
    <property type="term" value="F:hydrolase activity"/>
    <property type="evidence" value="ECO:0007669"/>
    <property type="project" value="UniProtKB-KW"/>
</dbReference>
<organism evidence="7 8">
    <name type="scientific">Trametes cubensis</name>
    <dbReference type="NCBI Taxonomy" id="1111947"/>
    <lineage>
        <taxon>Eukaryota</taxon>
        <taxon>Fungi</taxon>
        <taxon>Dikarya</taxon>
        <taxon>Basidiomycota</taxon>
        <taxon>Agaricomycotina</taxon>
        <taxon>Agaricomycetes</taxon>
        <taxon>Polyporales</taxon>
        <taxon>Polyporaceae</taxon>
        <taxon>Trametes</taxon>
    </lineage>
</organism>
<dbReference type="Pfam" id="PF00135">
    <property type="entry name" value="COesterase"/>
    <property type="match status" value="1"/>
</dbReference>
<dbReference type="InterPro" id="IPR002018">
    <property type="entry name" value="CarbesteraseB"/>
</dbReference>
<feature type="compositionally biased region" description="Basic and acidic residues" evidence="4">
    <location>
        <begin position="53"/>
        <end position="66"/>
    </location>
</feature>
<evidence type="ECO:0000256" key="5">
    <source>
        <dbReference type="SAM" id="Phobius"/>
    </source>
</evidence>
<keyword evidence="5" id="KW-0812">Transmembrane</keyword>
<evidence type="ECO:0000259" key="6">
    <source>
        <dbReference type="Pfam" id="PF00135"/>
    </source>
</evidence>
<dbReference type="PROSITE" id="PS00941">
    <property type="entry name" value="CARBOXYLESTERASE_B_2"/>
    <property type="match status" value="1"/>
</dbReference>
<keyword evidence="8" id="KW-1185">Reference proteome</keyword>
<dbReference type="EC" id="3.1.1.-" evidence="3"/>